<proteinExistence type="predicted"/>
<reference evidence="2" key="1">
    <citation type="submission" date="2020-05" db="EMBL/GenBank/DDBJ databases">
        <title>WGS assembly of Panicum virgatum.</title>
        <authorList>
            <person name="Lovell J.T."/>
            <person name="Jenkins J."/>
            <person name="Shu S."/>
            <person name="Juenger T.E."/>
            <person name="Schmutz J."/>
        </authorList>
    </citation>
    <scope>NUCLEOTIDE SEQUENCE</scope>
    <source>
        <strain evidence="2">AP13</strain>
    </source>
</reference>
<feature type="compositionally biased region" description="Low complexity" evidence="1">
    <location>
        <begin position="252"/>
        <end position="263"/>
    </location>
</feature>
<sequence length="293" mass="30067">MRSVRCRGAPRRKSRGARVVVRRKGKLTGGACLSVAHGGERAWGKGVAGRAKQAGRASRASARVGARDRAATAGFGLDGVERWVGPARLAALPTRRRRSSTCARSGATSAAAPELAARVATAPAPAAARQSRRLNPQFPGRRRLASPPSAARVTSTLPPATARVASVRGSRPASPRRSRRPPAADAAVPDATDVATPSRARRPGAPHPVPPLLDLPPLCSCVPKGRKPRRPAGRGCGAARADPRAEHGGGAALAAGSGVAPTARVVAVERKPNALAHEDPGGRTPQVSHESIS</sequence>
<name>A0A8T0MPE4_PANVG</name>
<feature type="compositionally biased region" description="Low complexity" evidence="1">
    <location>
        <begin position="181"/>
        <end position="197"/>
    </location>
</feature>
<accession>A0A8T0MPE4</accession>
<comment type="caution">
    <text evidence="2">The sequence shown here is derived from an EMBL/GenBank/DDBJ whole genome shotgun (WGS) entry which is preliminary data.</text>
</comment>
<feature type="compositionally biased region" description="Low complexity" evidence="1">
    <location>
        <begin position="100"/>
        <end position="128"/>
    </location>
</feature>
<gene>
    <name evidence="2" type="ORF">PVAP13_9NG255273</name>
</gene>
<evidence type="ECO:0000313" key="3">
    <source>
        <dbReference type="Proteomes" id="UP000823388"/>
    </source>
</evidence>
<feature type="region of interest" description="Disordered" evidence="1">
    <location>
        <begin position="94"/>
        <end position="293"/>
    </location>
</feature>
<evidence type="ECO:0000313" key="2">
    <source>
        <dbReference type="EMBL" id="KAG2537199.1"/>
    </source>
</evidence>
<keyword evidence="3" id="KW-1185">Reference proteome</keyword>
<dbReference type="Proteomes" id="UP000823388">
    <property type="component" value="Chromosome 9N"/>
</dbReference>
<feature type="compositionally biased region" description="Pro residues" evidence="1">
    <location>
        <begin position="205"/>
        <end position="214"/>
    </location>
</feature>
<dbReference type="AlphaFoldDB" id="A0A8T0MPE4"/>
<dbReference type="EMBL" id="CM029054">
    <property type="protein sequence ID" value="KAG2537199.1"/>
    <property type="molecule type" value="Genomic_DNA"/>
</dbReference>
<organism evidence="2 3">
    <name type="scientific">Panicum virgatum</name>
    <name type="common">Blackwell switchgrass</name>
    <dbReference type="NCBI Taxonomy" id="38727"/>
    <lineage>
        <taxon>Eukaryota</taxon>
        <taxon>Viridiplantae</taxon>
        <taxon>Streptophyta</taxon>
        <taxon>Embryophyta</taxon>
        <taxon>Tracheophyta</taxon>
        <taxon>Spermatophyta</taxon>
        <taxon>Magnoliopsida</taxon>
        <taxon>Liliopsida</taxon>
        <taxon>Poales</taxon>
        <taxon>Poaceae</taxon>
        <taxon>PACMAD clade</taxon>
        <taxon>Panicoideae</taxon>
        <taxon>Panicodae</taxon>
        <taxon>Paniceae</taxon>
        <taxon>Panicinae</taxon>
        <taxon>Panicum</taxon>
        <taxon>Panicum sect. Hiantes</taxon>
    </lineage>
</organism>
<protein>
    <submittedName>
        <fullName evidence="2">Uncharacterized protein</fullName>
    </submittedName>
</protein>
<evidence type="ECO:0000256" key="1">
    <source>
        <dbReference type="SAM" id="MobiDB-lite"/>
    </source>
</evidence>
<feature type="compositionally biased region" description="Basic and acidic residues" evidence="1">
    <location>
        <begin position="267"/>
        <end position="281"/>
    </location>
</feature>